<comment type="caution">
    <text evidence="2">The sequence shown here is derived from an EMBL/GenBank/DDBJ whole genome shotgun (WGS) entry which is preliminary data.</text>
</comment>
<reference evidence="2" key="1">
    <citation type="submission" date="2013-11" db="EMBL/GenBank/DDBJ databases">
        <authorList>
            <person name="Sternberg P."/>
            <person name="Dillman A."/>
            <person name="Macchietto M."/>
        </authorList>
    </citation>
    <scope>NUCLEOTIDE SEQUENCE</scope>
    <source>
        <strain evidence="2">ALL</strain>
    </source>
</reference>
<reference evidence="2" key="2">
    <citation type="journal article" date="2015" name="Genome Biol.">
        <title>Comparative genomics of Steinernema reveals deeply conserved gene regulatory networks.</title>
        <authorList>
            <person name="Dillman A.R."/>
            <person name="Macchietto M."/>
            <person name="Porter C.F."/>
            <person name="Rogers A."/>
            <person name="Williams B."/>
            <person name="Antoshechkin I."/>
            <person name="Lee M.M."/>
            <person name="Goodwin Z."/>
            <person name="Lu X."/>
            <person name="Lewis E.E."/>
            <person name="Goodrich-Blair H."/>
            <person name="Stock S.P."/>
            <person name="Adams B.J."/>
            <person name="Sternberg P.W."/>
            <person name="Mortazavi A."/>
        </authorList>
    </citation>
    <scope>NUCLEOTIDE SEQUENCE [LARGE SCALE GENOMIC DNA]</scope>
    <source>
        <strain evidence="2">ALL</strain>
    </source>
</reference>
<protein>
    <submittedName>
        <fullName evidence="2">Uncharacterized protein</fullName>
    </submittedName>
</protein>
<evidence type="ECO:0000256" key="1">
    <source>
        <dbReference type="SAM" id="MobiDB-lite"/>
    </source>
</evidence>
<reference evidence="2" key="3">
    <citation type="journal article" date="2019" name="G3 (Bethesda)">
        <title>Hybrid Assembly of the Genome of the Entomopathogenic Nematode Steinernema carpocapsae Identifies the X-Chromosome.</title>
        <authorList>
            <person name="Serra L."/>
            <person name="Macchietto M."/>
            <person name="Macias-Munoz A."/>
            <person name="McGill C.J."/>
            <person name="Rodriguez I.M."/>
            <person name="Rodriguez B."/>
            <person name="Murad R."/>
            <person name="Mortazavi A."/>
        </authorList>
    </citation>
    <scope>NUCLEOTIDE SEQUENCE</scope>
    <source>
        <strain evidence="2">ALL</strain>
    </source>
</reference>
<sequence length="90" mass="10027">MRNVAATWPPRAKTPPQTQPLPQPSPHVDGHVRSKNVAAAARVYVTEASLLWITHFSPFIPFSKLTHNSPNHSFSCGLLLLFFNPPIEPF</sequence>
<dbReference type="AlphaFoldDB" id="A0A4V6A339"/>
<organism evidence="2">
    <name type="scientific">Steinernema carpocapsae</name>
    <name type="common">Entomopathogenic nematode</name>
    <dbReference type="NCBI Taxonomy" id="34508"/>
    <lineage>
        <taxon>Eukaryota</taxon>
        <taxon>Metazoa</taxon>
        <taxon>Ecdysozoa</taxon>
        <taxon>Nematoda</taxon>
        <taxon>Chromadorea</taxon>
        <taxon>Rhabditida</taxon>
        <taxon>Tylenchina</taxon>
        <taxon>Panagrolaimomorpha</taxon>
        <taxon>Strongyloidoidea</taxon>
        <taxon>Steinernematidae</taxon>
        <taxon>Steinernema</taxon>
    </lineage>
</organism>
<proteinExistence type="predicted"/>
<accession>A0A4V6A339</accession>
<dbReference type="EMBL" id="AZBU02000004">
    <property type="protein sequence ID" value="TKR81545.1"/>
    <property type="molecule type" value="Genomic_DNA"/>
</dbReference>
<feature type="region of interest" description="Disordered" evidence="1">
    <location>
        <begin position="1"/>
        <end position="31"/>
    </location>
</feature>
<evidence type="ECO:0000313" key="2">
    <source>
        <dbReference type="EMBL" id="TKR81545.1"/>
    </source>
</evidence>
<gene>
    <name evidence="2" type="ORF">L596_015398</name>
</gene>
<name>A0A4V6A339_STECR</name>